<keyword evidence="5" id="KW-1185">Reference proteome</keyword>
<dbReference type="Proteomes" id="UP001162131">
    <property type="component" value="Unassembled WGS sequence"/>
</dbReference>
<evidence type="ECO:0000313" key="5">
    <source>
        <dbReference type="Proteomes" id="UP001162131"/>
    </source>
</evidence>
<dbReference type="Gene3D" id="3.60.21.10">
    <property type="match status" value="1"/>
</dbReference>
<reference evidence="4" key="1">
    <citation type="submission" date="2021-09" db="EMBL/GenBank/DDBJ databases">
        <authorList>
            <consortium name="AG Swart"/>
            <person name="Singh M."/>
            <person name="Singh A."/>
            <person name="Seah K."/>
            <person name="Emmerich C."/>
        </authorList>
    </citation>
    <scope>NUCLEOTIDE SEQUENCE</scope>
    <source>
        <strain evidence="4">ATCC30299</strain>
    </source>
</reference>
<dbReference type="PRINTS" id="PR00114">
    <property type="entry name" value="STPHPHTASE"/>
</dbReference>
<dbReference type="FunFam" id="3.60.21.10:FF:000031">
    <property type="entry name" value="Serine/threonine-protein phosphatase"/>
    <property type="match status" value="1"/>
</dbReference>
<dbReference type="EMBL" id="CAJZBQ010000040">
    <property type="protein sequence ID" value="CAG9326036.1"/>
    <property type="molecule type" value="Genomic_DNA"/>
</dbReference>
<gene>
    <name evidence="4" type="ORF">BSTOLATCC_MIC40477</name>
</gene>
<dbReference type="InterPro" id="IPR029052">
    <property type="entry name" value="Metallo-depent_PP-like"/>
</dbReference>
<dbReference type="GO" id="GO:0033192">
    <property type="term" value="F:calmodulin-dependent protein phosphatase activity"/>
    <property type="evidence" value="ECO:0007669"/>
    <property type="project" value="InterPro"/>
</dbReference>
<comment type="catalytic activity">
    <reaction evidence="1">
        <text>O-phospho-L-threonyl-[protein] + H2O = L-threonyl-[protein] + phosphate</text>
        <dbReference type="Rhea" id="RHEA:47004"/>
        <dbReference type="Rhea" id="RHEA-COMP:11060"/>
        <dbReference type="Rhea" id="RHEA-COMP:11605"/>
        <dbReference type="ChEBI" id="CHEBI:15377"/>
        <dbReference type="ChEBI" id="CHEBI:30013"/>
        <dbReference type="ChEBI" id="CHEBI:43474"/>
        <dbReference type="ChEBI" id="CHEBI:61977"/>
        <dbReference type="EC" id="3.1.3.16"/>
    </reaction>
</comment>
<sequence>MEPLSDPLSDRFEKSQPPPPHRPLDRSLLYPNGINFPPDWNLLRSHLQYEGRLTKADCMLLIRQGTDCLRCEHNLIELKDPVTVVGDIHGQFYDFLRILELGGNLNDTKYLFLGDYVDRGSFSIEVLLLLYAIKLNYQQTVFLIRGNHECRQMSSYFNFRAECLYKYDAEVYDTIMDSFDALPVACILNNKFLAVHGGISPELVSIEDIWKMNRYTEPPRQGIFCDLLWSDPIDNDTGASTDNFVGNDVRGCSFYYGIRAVNTFLKQNKLLSVLRGHEAQLDGYKMHRWNGNSEFPVVITIFSAPNYCDVYNNKAAVVKFENNSLNVQQFNYTEHPYILPNFMDVFNWSTPFVIEKVLEMLHGLIQPKHIDELNELGDGEKVKELKEGLRVSKIEQFKNKVKAVTRMMKMFKTLRESQEVIIQLKGLCPDNKVPKGLLQQGRDAIIGAVDSFGRAKQLDIINEKRPD</sequence>
<dbReference type="PROSITE" id="PS00125">
    <property type="entry name" value="SER_THR_PHOSPHATASE"/>
    <property type="match status" value="1"/>
</dbReference>
<dbReference type="GO" id="GO:0097720">
    <property type="term" value="P:calcineurin-mediated signaling"/>
    <property type="evidence" value="ECO:0007669"/>
    <property type="project" value="InterPro"/>
</dbReference>
<organism evidence="4 5">
    <name type="scientific">Blepharisma stoltei</name>
    <dbReference type="NCBI Taxonomy" id="1481888"/>
    <lineage>
        <taxon>Eukaryota</taxon>
        <taxon>Sar</taxon>
        <taxon>Alveolata</taxon>
        <taxon>Ciliophora</taxon>
        <taxon>Postciliodesmatophora</taxon>
        <taxon>Heterotrichea</taxon>
        <taxon>Heterotrichida</taxon>
        <taxon>Blepharismidae</taxon>
        <taxon>Blepharisma</taxon>
    </lineage>
</organism>
<evidence type="ECO:0000259" key="3">
    <source>
        <dbReference type="PROSITE" id="PS00125"/>
    </source>
</evidence>
<comment type="caution">
    <text evidence="4">The sequence shown here is derived from an EMBL/GenBank/DDBJ whole genome shotgun (WGS) entry which is preliminary data.</text>
</comment>
<feature type="domain" description="Serine/threonine specific protein phosphatases" evidence="3">
    <location>
        <begin position="144"/>
        <end position="149"/>
    </location>
</feature>
<evidence type="ECO:0000313" key="4">
    <source>
        <dbReference type="EMBL" id="CAG9326036.1"/>
    </source>
</evidence>
<feature type="region of interest" description="Disordered" evidence="2">
    <location>
        <begin position="1"/>
        <end position="25"/>
    </location>
</feature>
<dbReference type="AlphaFoldDB" id="A0AAU9JD56"/>
<comment type="similarity">
    <text evidence="1">Belongs to the PPP phosphatase family.</text>
</comment>
<dbReference type="SUPFAM" id="SSF56300">
    <property type="entry name" value="Metallo-dependent phosphatases"/>
    <property type="match status" value="1"/>
</dbReference>
<evidence type="ECO:0000256" key="2">
    <source>
        <dbReference type="SAM" id="MobiDB-lite"/>
    </source>
</evidence>
<evidence type="ECO:0000256" key="1">
    <source>
        <dbReference type="RuleBase" id="RU004273"/>
    </source>
</evidence>
<keyword evidence="1" id="KW-0378">Hydrolase</keyword>
<dbReference type="SMART" id="SM00156">
    <property type="entry name" value="PP2Ac"/>
    <property type="match status" value="1"/>
</dbReference>
<protein>
    <recommendedName>
        <fullName evidence="1">Serine/threonine-protein phosphatase</fullName>
        <ecNumber evidence="1">3.1.3.16</ecNumber>
    </recommendedName>
</protein>
<dbReference type="PANTHER" id="PTHR45673">
    <property type="entry name" value="SERINE/THREONINE-PROTEIN PHOSPHATASE 2B CATALYTIC SUBUNIT 1-RELATED"/>
    <property type="match status" value="1"/>
</dbReference>
<accession>A0AAU9JD56</accession>
<dbReference type="InterPro" id="IPR006186">
    <property type="entry name" value="Ser/Thr-sp_prot-phosphatase"/>
</dbReference>
<dbReference type="InterPro" id="IPR043360">
    <property type="entry name" value="PP2B"/>
</dbReference>
<dbReference type="InterPro" id="IPR004843">
    <property type="entry name" value="Calcineurin-like_PHP"/>
</dbReference>
<name>A0AAU9JD56_9CILI</name>
<dbReference type="Pfam" id="PF00149">
    <property type="entry name" value="Metallophos"/>
    <property type="match status" value="1"/>
</dbReference>
<dbReference type="EC" id="3.1.3.16" evidence="1"/>
<proteinExistence type="inferred from homology"/>